<protein>
    <submittedName>
        <fullName evidence="5">Benzoate 4-monooxygenase cytochrome P450</fullName>
    </submittedName>
</protein>
<dbReference type="Proteomes" id="UP001141434">
    <property type="component" value="Unassembled WGS sequence"/>
</dbReference>
<evidence type="ECO:0000313" key="5">
    <source>
        <dbReference type="EMBL" id="KAJ5114721.1"/>
    </source>
</evidence>
<keyword evidence="6" id="KW-1185">Reference proteome</keyword>
<evidence type="ECO:0000256" key="3">
    <source>
        <dbReference type="PROSITE-ProRule" id="PRU10038"/>
    </source>
</evidence>
<reference evidence="5" key="1">
    <citation type="submission" date="2022-11" db="EMBL/GenBank/DDBJ databases">
        <authorList>
            <person name="Petersen C."/>
        </authorList>
    </citation>
    <scope>NUCLEOTIDE SEQUENCE</scope>
    <source>
        <strain evidence="5">IBT 34128</strain>
    </source>
</reference>
<dbReference type="AlphaFoldDB" id="A0A9W9KR18"/>
<evidence type="ECO:0000259" key="4">
    <source>
        <dbReference type="Pfam" id="PF07859"/>
    </source>
</evidence>
<name>A0A9W9KR18_9EURO</name>
<dbReference type="GeneID" id="81390232"/>
<keyword evidence="2" id="KW-0378">Hydrolase</keyword>
<dbReference type="EMBL" id="JAPMSZ010000001">
    <property type="protein sequence ID" value="KAJ5114721.1"/>
    <property type="molecule type" value="Genomic_DNA"/>
</dbReference>
<evidence type="ECO:0000256" key="1">
    <source>
        <dbReference type="ARBA" id="ARBA00010515"/>
    </source>
</evidence>
<dbReference type="InterPro" id="IPR050300">
    <property type="entry name" value="GDXG_lipolytic_enzyme"/>
</dbReference>
<evidence type="ECO:0000313" key="6">
    <source>
        <dbReference type="Proteomes" id="UP001141434"/>
    </source>
</evidence>
<dbReference type="GO" id="GO:0016787">
    <property type="term" value="F:hydrolase activity"/>
    <property type="evidence" value="ECO:0007669"/>
    <property type="project" value="UniProtKB-KW"/>
</dbReference>
<organism evidence="5 6">
    <name type="scientific">Penicillium alfredii</name>
    <dbReference type="NCBI Taxonomy" id="1506179"/>
    <lineage>
        <taxon>Eukaryota</taxon>
        <taxon>Fungi</taxon>
        <taxon>Dikarya</taxon>
        <taxon>Ascomycota</taxon>
        <taxon>Pezizomycotina</taxon>
        <taxon>Eurotiomycetes</taxon>
        <taxon>Eurotiomycetidae</taxon>
        <taxon>Eurotiales</taxon>
        <taxon>Aspergillaceae</taxon>
        <taxon>Penicillium</taxon>
    </lineage>
</organism>
<comment type="caution">
    <text evidence="5">The sequence shown here is derived from an EMBL/GenBank/DDBJ whole genome shotgun (WGS) entry which is preliminary data.</text>
</comment>
<feature type="domain" description="Alpha/beta hydrolase fold-3" evidence="4">
    <location>
        <begin position="128"/>
        <end position="372"/>
    </location>
</feature>
<accession>A0A9W9KR18</accession>
<dbReference type="RefSeq" id="XP_056515914.1">
    <property type="nucleotide sequence ID" value="XM_056651064.1"/>
</dbReference>
<dbReference type="Gene3D" id="3.40.50.1820">
    <property type="entry name" value="alpha/beta hydrolase"/>
    <property type="match status" value="1"/>
</dbReference>
<proteinExistence type="inferred from homology"/>
<dbReference type="InterPro" id="IPR013094">
    <property type="entry name" value="AB_hydrolase_3"/>
</dbReference>
<dbReference type="Pfam" id="PF07859">
    <property type="entry name" value="Abhydrolase_3"/>
    <property type="match status" value="1"/>
</dbReference>
<dbReference type="PANTHER" id="PTHR48081:SF7">
    <property type="entry name" value="ALPHA_BETA HYDROLASE FOLD-3 DOMAIN-CONTAINING PROTEIN"/>
    <property type="match status" value="1"/>
</dbReference>
<feature type="active site" evidence="3">
    <location>
        <position position="209"/>
    </location>
</feature>
<dbReference type="SUPFAM" id="SSF53474">
    <property type="entry name" value="alpha/beta-Hydrolases"/>
    <property type="match status" value="1"/>
</dbReference>
<reference evidence="5" key="2">
    <citation type="journal article" date="2023" name="IMA Fungus">
        <title>Comparative genomic study of the Penicillium genus elucidates a diverse pangenome and 15 lateral gene transfer events.</title>
        <authorList>
            <person name="Petersen C."/>
            <person name="Sorensen T."/>
            <person name="Nielsen M.R."/>
            <person name="Sondergaard T.E."/>
            <person name="Sorensen J.L."/>
            <person name="Fitzpatrick D.A."/>
            <person name="Frisvad J.C."/>
            <person name="Nielsen K.L."/>
        </authorList>
    </citation>
    <scope>NUCLEOTIDE SEQUENCE</scope>
    <source>
        <strain evidence="5">IBT 34128</strain>
    </source>
</reference>
<dbReference type="InterPro" id="IPR033140">
    <property type="entry name" value="Lipase_GDXG_put_SER_AS"/>
</dbReference>
<dbReference type="GO" id="GO:0072330">
    <property type="term" value="P:monocarboxylic acid biosynthetic process"/>
    <property type="evidence" value="ECO:0007669"/>
    <property type="project" value="UniProtKB-ARBA"/>
</dbReference>
<dbReference type="OrthoDB" id="5354320at2759"/>
<dbReference type="GO" id="GO:0017000">
    <property type="term" value="P:antibiotic biosynthetic process"/>
    <property type="evidence" value="ECO:0007669"/>
    <property type="project" value="UniProtKB-ARBA"/>
</dbReference>
<sequence length="456" mass="49973">MDFENPKHLIAAGRKVRAEYMKAVHNISISDHQKLICRDDPVKGPLWVSKFTLPSSSSAGDTSCESLLQLVDEANVHQVRYDHPASAPLDFEWVGYRANVKKDTPEPSIGEKEKFDRLSAETKSPLTIFYIYGGTFVVNTPSCYRKTAVTLAQATGAKALLVRQRLAPQNPFPAALLDVFQAYLALLHPPAGSPHEPIPASSIVIAGDSSGACLALGLLQILLQLQRREATVTFHGAKISLSSSSPKVPAGMALVGPASDLTNSLPSCERNAYCDTLPLPNDKLPYLKKSYPTCPAWPTRPARANLYCEAGMLAHPLASPAASDDWTGTCPVWMALGQEQIADSVRLVAQEIHRAGGSVTLSEYECLFHSFYFVLRTAPQTKHLFGEWAKAIGGFARGERPLSSARFIRARGLKEEPLDVENLVDFSVPQAREWMWEKTHTYKVPAFHQEGRGPSL</sequence>
<dbReference type="InterPro" id="IPR029058">
    <property type="entry name" value="AB_hydrolase_fold"/>
</dbReference>
<dbReference type="PANTHER" id="PTHR48081">
    <property type="entry name" value="AB HYDROLASE SUPERFAMILY PROTEIN C4A8.06C"/>
    <property type="match status" value="1"/>
</dbReference>
<gene>
    <name evidence="5" type="ORF">NUU61_000480</name>
</gene>
<comment type="similarity">
    <text evidence="1">Belongs to the 'GDXG' lipolytic enzyme family.</text>
</comment>
<evidence type="ECO:0000256" key="2">
    <source>
        <dbReference type="ARBA" id="ARBA00022801"/>
    </source>
</evidence>
<dbReference type="PROSITE" id="PS01174">
    <property type="entry name" value="LIPASE_GDXG_SER"/>
    <property type="match status" value="1"/>
</dbReference>